<dbReference type="RefSeq" id="WP_089198149.1">
    <property type="nucleotide sequence ID" value="NZ_NHRJ02000001.1"/>
</dbReference>
<dbReference type="Gene3D" id="3.40.50.970">
    <property type="match status" value="1"/>
</dbReference>
<dbReference type="Gene3D" id="3.40.920.10">
    <property type="entry name" value="Pyruvate-ferredoxin oxidoreductase, PFOR, domain III"/>
    <property type="match status" value="1"/>
</dbReference>
<dbReference type="Pfam" id="PF01855">
    <property type="entry name" value="POR_N"/>
    <property type="match status" value="1"/>
</dbReference>
<dbReference type="Pfam" id="PF01558">
    <property type="entry name" value="POR"/>
    <property type="match status" value="1"/>
</dbReference>
<dbReference type="FunFam" id="3.40.50.970:FF:000022">
    <property type="entry name" value="2-oxoglutarate ferredoxin oxidoreductase alpha subunit"/>
    <property type="match status" value="1"/>
</dbReference>
<comment type="caution">
    <text evidence="5">The sequence shown here is derived from an EMBL/GenBank/DDBJ whole genome shotgun (WGS) entry which is preliminary data.</text>
</comment>
<dbReference type="SUPFAM" id="SSF52518">
    <property type="entry name" value="Thiamin diphosphate-binding fold (THDP-binding)"/>
    <property type="match status" value="1"/>
</dbReference>
<dbReference type="Proteomes" id="UP000214746">
    <property type="component" value="Unassembled WGS sequence"/>
</dbReference>
<dbReference type="FunFam" id="3.40.920.10:FF:000003">
    <property type="entry name" value="Pyruvate ferredoxin oxidoreductase, alpha subunit"/>
    <property type="match status" value="1"/>
</dbReference>
<dbReference type="PANTHER" id="PTHR32154">
    <property type="entry name" value="PYRUVATE-FLAVODOXIN OXIDOREDUCTASE-RELATED"/>
    <property type="match status" value="1"/>
</dbReference>
<dbReference type="InterPro" id="IPR022367">
    <property type="entry name" value="2-oxoacid/accept_OxRdtase_asu"/>
</dbReference>
<dbReference type="GO" id="GO:0006979">
    <property type="term" value="P:response to oxidative stress"/>
    <property type="evidence" value="ECO:0007669"/>
    <property type="project" value="TreeGrafter"/>
</dbReference>
<dbReference type="AlphaFoldDB" id="A0A2W1ND04"/>
<dbReference type="EMBL" id="NHRJ02000001">
    <property type="protein sequence ID" value="PZE22377.1"/>
    <property type="molecule type" value="Genomic_DNA"/>
</dbReference>
<dbReference type="InterPro" id="IPR050722">
    <property type="entry name" value="Pyruvate:ferred/Flavod_OxRd"/>
</dbReference>
<evidence type="ECO:0000313" key="6">
    <source>
        <dbReference type="Proteomes" id="UP000214746"/>
    </source>
</evidence>
<dbReference type="FunFam" id="3.40.50.920:FF:000009">
    <property type="entry name" value="2-oxoglutarate ferredoxin oxidoreductase subunit alpha"/>
    <property type="match status" value="1"/>
</dbReference>
<keyword evidence="1" id="KW-0560">Oxidoreductase</keyword>
<reference evidence="5" key="1">
    <citation type="submission" date="2018-06" db="EMBL/GenBank/DDBJ databases">
        <title>Paenibacillus xerothermodurans sp. nov. an extremely dry heat resistant spore forming bacterium isolated from the soil of Cape Canaveral, Florida.</title>
        <authorList>
            <person name="Seuylemezian A."/>
            <person name="Kaur N."/>
            <person name="Patil P."/>
            <person name="Patil P."/>
            <person name="Mayilraj S."/>
            <person name="Vaishampayan P."/>
        </authorList>
    </citation>
    <scope>NUCLEOTIDE SEQUENCE [LARGE SCALE GENOMIC DNA]</scope>
    <source>
        <strain evidence="5">ATCC 27380</strain>
    </source>
</reference>
<dbReference type="InterPro" id="IPR009014">
    <property type="entry name" value="Transketo_C/PFOR_II"/>
</dbReference>
<sequence length="583" mass="63435">MISQLSWKIGGQQGEGVESTDKIFSTALNRLGYYLYGYRHFSSRIKGGHTNNKIRISTKPIRAISDDLDILVAFDQETIDLNAHELRANGVIVADAKFNPVVPEGITARLFPVPITAIAEELGTSLFKNMAASGASWALLGLPLEVFNKAVEEEFGRKGAAVVEKNIEAVRKAAEFILEANGGPLPEFQLEPADGKQKLFIIGNDAIGMGALTAGCRFMPAYPITPASEIMEYLTKTMPKFGGAVIQTEDEIAAVTMAVGANYGGVRAMTASAGPGLSLMMEAIGLAGMTETPVVIVDTQRGGPSTGLPTKQEQSDLYAMIYGTHGEIPKIVLSPSTIEECFYDAIEAFNLAEQYQCPVILLTDLQLSLGKQSCAMLDYNKIQINRGRLSEGELPATEANTLFKRYEFTEDGVSPRVIPGQKYGIHHVTGVEHDQEGRPSEGTENRKKMMDKRLEKMKHVKVTNPILVDAPHEEPELLIIGMGSTGGTIDEARTRLSAKGITANHVTVRLLHPFPADELKPYLDKAKTVVVVENNATAQLASLIKLNCGNADKIKSLLKYNGNPFLPAEITTFCQELNLVWQR</sequence>
<dbReference type="OrthoDB" id="9794954at2"/>
<protein>
    <submittedName>
        <fullName evidence="5">2-oxoacid:acceptor oxidoreductase subunit alpha</fullName>
    </submittedName>
</protein>
<evidence type="ECO:0000259" key="3">
    <source>
        <dbReference type="Pfam" id="PF01855"/>
    </source>
</evidence>
<name>A0A2W1ND04_PAEXE</name>
<dbReference type="PANTHER" id="PTHR32154:SF20">
    <property type="entry name" value="2-OXOGLUTARATE OXIDOREDUCTASE SUBUNIT KORA"/>
    <property type="match status" value="1"/>
</dbReference>
<organism evidence="5 6">
    <name type="scientific">Paenibacillus xerothermodurans</name>
    <dbReference type="NCBI Taxonomy" id="1977292"/>
    <lineage>
        <taxon>Bacteria</taxon>
        <taxon>Bacillati</taxon>
        <taxon>Bacillota</taxon>
        <taxon>Bacilli</taxon>
        <taxon>Bacillales</taxon>
        <taxon>Paenibacillaceae</taxon>
        <taxon>Paenibacillus</taxon>
    </lineage>
</organism>
<dbReference type="Pfam" id="PF17147">
    <property type="entry name" value="PFOR_II"/>
    <property type="match status" value="1"/>
</dbReference>
<dbReference type="InterPro" id="IPR002880">
    <property type="entry name" value="Pyrv_Fd/Flavodoxin_OxRdtase_N"/>
</dbReference>
<evidence type="ECO:0000259" key="4">
    <source>
        <dbReference type="Pfam" id="PF17147"/>
    </source>
</evidence>
<feature type="domain" description="Pyruvate:ferredoxin oxidoreductase core" evidence="4">
    <location>
        <begin position="476"/>
        <end position="564"/>
    </location>
</feature>
<dbReference type="InterPro" id="IPR019752">
    <property type="entry name" value="Pyrv/ketoisovalerate_OxRed_cat"/>
</dbReference>
<keyword evidence="6" id="KW-1185">Reference proteome</keyword>
<feature type="domain" description="Pyruvate/ketoisovalerate oxidoreductase catalytic" evidence="2">
    <location>
        <begin position="14"/>
        <end position="175"/>
    </location>
</feature>
<evidence type="ECO:0000313" key="5">
    <source>
        <dbReference type="EMBL" id="PZE22377.1"/>
    </source>
</evidence>
<dbReference type="SUPFAM" id="SSF53323">
    <property type="entry name" value="Pyruvate-ferredoxin oxidoreductase, PFOR, domain III"/>
    <property type="match status" value="1"/>
</dbReference>
<feature type="domain" description="Pyruvate flavodoxin/ferredoxin oxidoreductase pyrimidine binding" evidence="3">
    <location>
        <begin position="210"/>
        <end position="451"/>
    </location>
</feature>
<dbReference type="GO" id="GO:0016903">
    <property type="term" value="F:oxidoreductase activity, acting on the aldehyde or oxo group of donors"/>
    <property type="evidence" value="ECO:0007669"/>
    <property type="project" value="InterPro"/>
</dbReference>
<proteinExistence type="predicted"/>
<dbReference type="Gene3D" id="3.40.50.920">
    <property type="match status" value="1"/>
</dbReference>
<accession>A0A2W1ND04</accession>
<dbReference type="InterPro" id="IPR002869">
    <property type="entry name" value="Pyrv_flavodox_OxRed_cen"/>
</dbReference>
<evidence type="ECO:0000256" key="1">
    <source>
        <dbReference type="ARBA" id="ARBA00023002"/>
    </source>
</evidence>
<dbReference type="InterPro" id="IPR029061">
    <property type="entry name" value="THDP-binding"/>
</dbReference>
<gene>
    <name evidence="5" type="ORF">CBW46_000920</name>
</gene>
<evidence type="ECO:0000259" key="2">
    <source>
        <dbReference type="Pfam" id="PF01558"/>
    </source>
</evidence>
<dbReference type="SUPFAM" id="SSF52922">
    <property type="entry name" value="TK C-terminal domain-like"/>
    <property type="match status" value="1"/>
</dbReference>
<dbReference type="InterPro" id="IPR033412">
    <property type="entry name" value="PFOR_II"/>
</dbReference>
<dbReference type="CDD" id="cd07034">
    <property type="entry name" value="TPP_PYR_PFOR_IOR-alpha_like"/>
    <property type="match status" value="1"/>
</dbReference>
<dbReference type="NCBIfam" id="TIGR03710">
    <property type="entry name" value="OAFO_sf"/>
    <property type="match status" value="1"/>
</dbReference>